<protein>
    <submittedName>
        <fullName evidence="7">Phenoxybenzoate dioxygenase subunit beta</fullName>
        <ecNumber evidence="7">1.-.-.-</ecNumber>
    </submittedName>
</protein>
<dbReference type="Pfam" id="PF00175">
    <property type="entry name" value="NAD_binding_1"/>
    <property type="match status" value="1"/>
</dbReference>
<dbReference type="Gene3D" id="3.40.50.80">
    <property type="entry name" value="Nucleotide-binding domain of ferredoxin-NADP reductase (FNR) module"/>
    <property type="match status" value="1"/>
</dbReference>
<dbReference type="SUPFAM" id="SSF54292">
    <property type="entry name" value="2Fe-2S ferredoxin-like"/>
    <property type="match status" value="1"/>
</dbReference>
<dbReference type="InterPro" id="IPR006058">
    <property type="entry name" value="2Fe2S_fd_BS"/>
</dbReference>
<dbReference type="InterPro" id="IPR001041">
    <property type="entry name" value="2Fe-2S_ferredoxin-type"/>
</dbReference>
<reference evidence="7 8" key="1">
    <citation type="submission" date="2018-11" db="EMBL/GenBank/DDBJ databases">
        <authorList>
            <person name="Criscuolo A."/>
        </authorList>
    </citation>
    <scope>NUCLEOTIDE SEQUENCE [LARGE SCALE GENOMIC DNA]</scope>
    <source>
        <strain evidence="7">AT11b</strain>
    </source>
</reference>
<dbReference type="Pfam" id="PF00970">
    <property type="entry name" value="FAD_binding_6"/>
    <property type="match status" value="1"/>
</dbReference>
<dbReference type="EC" id="1.-.-.-" evidence="7"/>
<dbReference type="GO" id="GO:0051537">
    <property type="term" value="F:2 iron, 2 sulfur cluster binding"/>
    <property type="evidence" value="ECO:0007669"/>
    <property type="project" value="UniProtKB-KW"/>
</dbReference>
<dbReference type="InterPro" id="IPR001433">
    <property type="entry name" value="OxRdtase_FAD/NAD-bd"/>
</dbReference>
<dbReference type="CDD" id="cd00207">
    <property type="entry name" value="fer2"/>
    <property type="match status" value="1"/>
</dbReference>
<organism evidence="7 8">
    <name type="scientific">Arthrobacter ulcerisalmonis</name>
    <dbReference type="NCBI Taxonomy" id="2483813"/>
    <lineage>
        <taxon>Bacteria</taxon>
        <taxon>Bacillati</taxon>
        <taxon>Actinomycetota</taxon>
        <taxon>Actinomycetes</taxon>
        <taxon>Micrococcales</taxon>
        <taxon>Micrococcaceae</taxon>
        <taxon>Arthrobacter</taxon>
    </lineage>
</organism>
<keyword evidence="2" id="KW-0479">Metal-binding</keyword>
<dbReference type="Pfam" id="PF00111">
    <property type="entry name" value="Fer2"/>
    <property type="match status" value="1"/>
</dbReference>
<dbReference type="GO" id="GO:0051213">
    <property type="term" value="F:dioxygenase activity"/>
    <property type="evidence" value="ECO:0007669"/>
    <property type="project" value="UniProtKB-KW"/>
</dbReference>
<dbReference type="EMBL" id="UXAU01000009">
    <property type="protein sequence ID" value="VDC18490.1"/>
    <property type="molecule type" value="Genomic_DNA"/>
</dbReference>
<dbReference type="RefSeq" id="WP_124090090.1">
    <property type="nucleotide sequence ID" value="NZ_CBCRYA010000005.1"/>
</dbReference>
<feature type="transmembrane region" description="Helical" evidence="4">
    <location>
        <begin position="114"/>
        <end position="133"/>
    </location>
</feature>
<dbReference type="InterPro" id="IPR017927">
    <property type="entry name" value="FAD-bd_FR_type"/>
</dbReference>
<dbReference type="SUPFAM" id="SSF63380">
    <property type="entry name" value="Riboflavin synthase domain-like"/>
    <property type="match status" value="1"/>
</dbReference>
<dbReference type="Proteomes" id="UP000280861">
    <property type="component" value="Unassembled WGS sequence"/>
</dbReference>
<comment type="cofactor">
    <cofactor evidence="1">
        <name>FAD</name>
        <dbReference type="ChEBI" id="CHEBI:57692"/>
    </cofactor>
</comment>
<accession>A0A3P5WUE4</accession>
<dbReference type="PROSITE" id="PS00197">
    <property type="entry name" value="2FE2S_FER_1"/>
    <property type="match status" value="1"/>
</dbReference>
<keyword evidence="4" id="KW-0472">Membrane</keyword>
<dbReference type="OrthoDB" id="502624at2"/>
<evidence type="ECO:0000256" key="4">
    <source>
        <dbReference type="SAM" id="Phobius"/>
    </source>
</evidence>
<dbReference type="CDD" id="cd06185">
    <property type="entry name" value="PDR_like"/>
    <property type="match status" value="1"/>
</dbReference>
<dbReference type="PANTHER" id="PTHR47354">
    <property type="entry name" value="NADH OXIDOREDUCTASE HCR"/>
    <property type="match status" value="1"/>
</dbReference>
<dbReference type="AlphaFoldDB" id="A0A3P5WUE4"/>
<keyword evidence="2" id="KW-0001">2Fe-2S</keyword>
<evidence type="ECO:0000313" key="7">
    <source>
        <dbReference type="EMBL" id="VDC18490.1"/>
    </source>
</evidence>
<dbReference type="PROSITE" id="PS51384">
    <property type="entry name" value="FAD_FR"/>
    <property type="match status" value="1"/>
</dbReference>
<evidence type="ECO:0000256" key="3">
    <source>
        <dbReference type="ARBA" id="ARBA00023014"/>
    </source>
</evidence>
<gene>
    <name evidence="7" type="primary">pobB</name>
    <name evidence="7" type="ORF">PSET11_00342</name>
</gene>
<feature type="domain" description="2Fe-2S ferredoxin-type" evidence="5">
    <location>
        <begin position="232"/>
        <end position="332"/>
    </location>
</feature>
<dbReference type="InterPro" id="IPR050415">
    <property type="entry name" value="MRET"/>
</dbReference>
<dbReference type="InterPro" id="IPR039261">
    <property type="entry name" value="FNR_nucleotide-bd"/>
</dbReference>
<evidence type="ECO:0000256" key="2">
    <source>
        <dbReference type="ARBA" id="ARBA00022714"/>
    </source>
</evidence>
<keyword evidence="3" id="KW-0411">Iron-sulfur</keyword>
<keyword evidence="2" id="KW-0408">Iron</keyword>
<dbReference type="InterPro" id="IPR012675">
    <property type="entry name" value="Beta-grasp_dom_sf"/>
</dbReference>
<keyword evidence="7" id="KW-0223">Dioxygenase</keyword>
<dbReference type="Gene3D" id="2.40.30.10">
    <property type="entry name" value="Translation factors"/>
    <property type="match status" value="1"/>
</dbReference>
<dbReference type="SUPFAM" id="SSF52343">
    <property type="entry name" value="Ferredoxin reductase-like, C-terminal NADP-linked domain"/>
    <property type="match status" value="1"/>
</dbReference>
<dbReference type="PROSITE" id="PS51085">
    <property type="entry name" value="2FE2S_FER_2"/>
    <property type="match status" value="1"/>
</dbReference>
<evidence type="ECO:0000313" key="8">
    <source>
        <dbReference type="Proteomes" id="UP000280861"/>
    </source>
</evidence>
<keyword evidence="7" id="KW-0560">Oxidoreductase</keyword>
<keyword evidence="4" id="KW-0812">Transmembrane</keyword>
<keyword evidence="8" id="KW-1185">Reference proteome</keyword>
<dbReference type="Gene3D" id="3.10.20.30">
    <property type="match status" value="1"/>
</dbReference>
<proteinExistence type="predicted"/>
<evidence type="ECO:0000259" key="6">
    <source>
        <dbReference type="PROSITE" id="PS51384"/>
    </source>
</evidence>
<keyword evidence="4" id="KW-1133">Transmembrane helix</keyword>
<dbReference type="InterPro" id="IPR036010">
    <property type="entry name" value="2Fe-2S_ferredoxin-like_sf"/>
</dbReference>
<feature type="domain" description="FAD-binding FR-type" evidence="6">
    <location>
        <begin position="7"/>
        <end position="108"/>
    </location>
</feature>
<dbReference type="PANTHER" id="PTHR47354:SF2">
    <property type="entry name" value="BLR2392 PROTEIN"/>
    <property type="match status" value="1"/>
</dbReference>
<dbReference type="InterPro" id="IPR008333">
    <property type="entry name" value="Cbr1-like_FAD-bd_dom"/>
</dbReference>
<evidence type="ECO:0000259" key="5">
    <source>
        <dbReference type="PROSITE" id="PS51085"/>
    </source>
</evidence>
<evidence type="ECO:0000256" key="1">
    <source>
        <dbReference type="ARBA" id="ARBA00001974"/>
    </source>
</evidence>
<name>A0A3P5WUE4_9MICC</name>
<dbReference type="PRINTS" id="PR00409">
    <property type="entry name" value="PHDIOXRDTASE"/>
</dbReference>
<sequence>MAATNIEVWQSATVVDAENVTPDIRRIVLAPSAPKKAEPGSHIDLILTIDGEHQKRSYSVVESSDDGRLLTISVFRAPQSRGGSIFMHGLREGEQLEITQPLQNFPLRIGARRYVLLAGGIGITAVINMARVLKRLNYDYTLVYAGRNREAMAYLPDLMARHGENLVVHVDDEGTSLSIEQLLAGIDTDTELYMCGPIRLMDAVRRGWVDRGLKAPNLRYETFGNSGWHDPEDFIVRIPRLGIETSVSPDRTMLEALENAGVDMMFDCRKGECGLCEVRILGIEGTVDHRDVFYSKRQQHAAEKMCCCVSRLVTSKADSGDSGTRLPAVVTIDIS</sequence>
<dbReference type="InterPro" id="IPR017938">
    <property type="entry name" value="Riboflavin_synthase-like_b-brl"/>
</dbReference>